<accession>A0A2K1E409</accession>
<organism evidence="1 2">
    <name type="scientific">Hanstruepera neustonica</name>
    <dbReference type="NCBI Taxonomy" id="1445657"/>
    <lineage>
        <taxon>Bacteria</taxon>
        <taxon>Pseudomonadati</taxon>
        <taxon>Bacteroidota</taxon>
        <taxon>Flavobacteriia</taxon>
        <taxon>Flavobacteriales</taxon>
        <taxon>Flavobacteriaceae</taxon>
        <taxon>Hanstruepera</taxon>
    </lineage>
</organism>
<gene>
    <name evidence="1" type="ORF">C1T31_02480</name>
</gene>
<name>A0A2K1E409_9FLAO</name>
<sequence length="129" mass="15351">MGKLFSITFSFLILFQSFNFSFEDVSRFNILLEHAQYHQEQYGDSFFEFLAEHYGDSTYHPKADHSDHEKLPFKDHHKACVHANVVFTLNTIDYPLFYEPFLEIPFNFFYKESVSLFEKPSVFQPPKFA</sequence>
<reference evidence="1 2" key="1">
    <citation type="submission" date="2018-01" db="EMBL/GenBank/DDBJ databases">
        <title>The draft genome of Hanstruepera neustonica JCM19743.</title>
        <authorList>
            <person name="He R.-H."/>
            <person name="Du Z.-J."/>
        </authorList>
    </citation>
    <scope>NUCLEOTIDE SEQUENCE [LARGE SCALE GENOMIC DNA]</scope>
    <source>
        <strain evidence="1 2">JCM19743</strain>
    </source>
</reference>
<comment type="caution">
    <text evidence="1">The sequence shown here is derived from an EMBL/GenBank/DDBJ whole genome shotgun (WGS) entry which is preliminary data.</text>
</comment>
<protein>
    <submittedName>
        <fullName evidence="1">Uncharacterized protein</fullName>
    </submittedName>
</protein>
<dbReference type="EMBL" id="POWF01000001">
    <property type="protein sequence ID" value="PNQ75022.1"/>
    <property type="molecule type" value="Genomic_DNA"/>
</dbReference>
<dbReference type="Proteomes" id="UP000236641">
    <property type="component" value="Unassembled WGS sequence"/>
</dbReference>
<keyword evidence="2" id="KW-1185">Reference proteome</keyword>
<dbReference type="OrthoDB" id="1446707at2"/>
<dbReference type="RefSeq" id="WP_103050873.1">
    <property type="nucleotide sequence ID" value="NZ_POWF01000001.1"/>
</dbReference>
<evidence type="ECO:0000313" key="2">
    <source>
        <dbReference type="Proteomes" id="UP000236641"/>
    </source>
</evidence>
<evidence type="ECO:0000313" key="1">
    <source>
        <dbReference type="EMBL" id="PNQ75022.1"/>
    </source>
</evidence>
<dbReference type="AlphaFoldDB" id="A0A2K1E409"/>
<proteinExistence type="predicted"/>